<accession>A0ABD5QKG6</accession>
<evidence type="ECO:0000313" key="3">
    <source>
        <dbReference type="Proteomes" id="UP001595925"/>
    </source>
</evidence>
<dbReference type="Proteomes" id="UP001595925">
    <property type="component" value="Unassembled WGS sequence"/>
</dbReference>
<keyword evidence="3" id="KW-1185">Reference proteome</keyword>
<protein>
    <submittedName>
        <fullName evidence="2">Uncharacterized protein</fullName>
    </submittedName>
</protein>
<organism evidence="2 3">
    <name type="scientific">Saliphagus infecundisoli</name>
    <dbReference type="NCBI Taxonomy" id="1849069"/>
    <lineage>
        <taxon>Archaea</taxon>
        <taxon>Methanobacteriati</taxon>
        <taxon>Methanobacteriota</taxon>
        <taxon>Stenosarchaea group</taxon>
        <taxon>Halobacteria</taxon>
        <taxon>Halobacteriales</taxon>
        <taxon>Natrialbaceae</taxon>
        <taxon>Saliphagus</taxon>
    </lineage>
</organism>
<comment type="caution">
    <text evidence="2">The sequence shown here is derived from an EMBL/GenBank/DDBJ whole genome shotgun (WGS) entry which is preliminary data.</text>
</comment>
<evidence type="ECO:0000313" key="2">
    <source>
        <dbReference type="EMBL" id="MFC4990101.1"/>
    </source>
</evidence>
<feature type="compositionally biased region" description="Basic and acidic residues" evidence="1">
    <location>
        <begin position="84"/>
        <end position="93"/>
    </location>
</feature>
<dbReference type="EMBL" id="JBHSJG010000063">
    <property type="protein sequence ID" value="MFC4990101.1"/>
    <property type="molecule type" value="Genomic_DNA"/>
</dbReference>
<feature type="region of interest" description="Disordered" evidence="1">
    <location>
        <begin position="68"/>
        <end position="93"/>
    </location>
</feature>
<name>A0ABD5QKG6_9EURY</name>
<dbReference type="RefSeq" id="WP_224828801.1">
    <property type="nucleotide sequence ID" value="NZ_JAIVEF010000010.1"/>
</dbReference>
<gene>
    <name evidence="2" type="ORF">ACFPFO_20605</name>
</gene>
<proteinExistence type="predicted"/>
<feature type="compositionally biased region" description="Basic and acidic residues" evidence="1">
    <location>
        <begin position="1"/>
        <end position="15"/>
    </location>
</feature>
<reference evidence="2 3" key="1">
    <citation type="journal article" date="2019" name="Int. J. Syst. Evol. Microbiol.">
        <title>The Global Catalogue of Microorganisms (GCM) 10K type strain sequencing project: providing services to taxonomists for standard genome sequencing and annotation.</title>
        <authorList>
            <consortium name="The Broad Institute Genomics Platform"/>
            <consortium name="The Broad Institute Genome Sequencing Center for Infectious Disease"/>
            <person name="Wu L."/>
            <person name="Ma J."/>
        </authorList>
    </citation>
    <scope>NUCLEOTIDE SEQUENCE [LARGE SCALE GENOMIC DNA]</scope>
    <source>
        <strain evidence="2 3">CGMCC 1.15824</strain>
    </source>
</reference>
<sequence length="93" mass="10651">MKMEEELTEDEKHTLETVVEESEPRARDIHRTLIDRDDTRFEVFPEWGSGYNQERRDILASLDRLNDKGFIEGNGPGNGWSPSKDGRDAVSDG</sequence>
<dbReference type="AlphaFoldDB" id="A0ABD5QKG6"/>
<evidence type="ECO:0000256" key="1">
    <source>
        <dbReference type="SAM" id="MobiDB-lite"/>
    </source>
</evidence>
<feature type="region of interest" description="Disordered" evidence="1">
    <location>
        <begin position="1"/>
        <end position="25"/>
    </location>
</feature>